<comment type="caution">
    <text evidence="2">The sequence shown here is derived from an EMBL/GenBank/DDBJ whole genome shotgun (WGS) entry which is preliminary data.</text>
</comment>
<dbReference type="AlphaFoldDB" id="A0A4Y1ZEK0"/>
<sequence>MCSKSGATISKAANTSDSTGNKKSKFDIIPWGILFKLAKSQ</sequence>
<proteinExistence type="predicted"/>
<feature type="compositionally biased region" description="Polar residues" evidence="1">
    <location>
        <begin position="1"/>
        <end position="21"/>
    </location>
</feature>
<evidence type="ECO:0000256" key="1">
    <source>
        <dbReference type="SAM" id="MobiDB-lite"/>
    </source>
</evidence>
<dbReference type="Proteomes" id="UP000319716">
    <property type="component" value="Unassembled WGS sequence"/>
</dbReference>
<gene>
    <name evidence="2" type="ORF">NBRC111894_2935</name>
</gene>
<evidence type="ECO:0000313" key="2">
    <source>
        <dbReference type="EMBL" id="GAY77381.1"/>
    </source>
</evidence>
<organism evidence="2 3">
    <name type="scientific">Sporolactobacillus inulinus</name>
    <dbReference type="NCBI Taxonomy" id="2078"/>
    <lineage>
        <taxon>Bacteria</taxon>
        <taxon>Bacillati</taxon>
        <taxon>Bacillota</taxon>
        <taxon>Bacilli</taxon>
        <taxon>Bacillales</taxon>
        <taxon>Sporolactobacillaceae</taxon>
        <taxon>Sporolactobacillus</taxon>
    </lineage>
</organism>
<reference evidence="2 3" key="1">
    <citation type="submission" date="2017-11" db="EMBL/GenBank/DDBJ databases">
        <title>Draft Genome Sequence of Sporolactobacillus inulinus NBRC 111894 Isolated from Koso, a Japanese Sugar-Vegetable Fermented Beverage.</title>
        <authorList>
            <person name="Chiou T.Y."/>
            <person name="Oshima K."/>
            <person name="Suda W."/>
            <person name="Hattori M."/>
            <person name="Takahashi T."/>
        </authorList>
    </citation>
    <scope>NUCLEOTIDE SEQUENCE [LARGE SCALE GENOMIC DNA]</scope>
    <source>
        <strain evidence="2 3">NBRC111894</strain>
    </source>
</reference>
<feature type="region of interest" description="Disordered" evidence="1">
    <location>
        <begin position="1"/>
        <end position="24"/>
    </location>
</feature>
<evidence type="ECO:0000313" key="3">
    <source>
        <dbReference type="Proteomes" id="UP000319716"/>
    </source>
</evidence>
<name>A0A4Y1ZEK0_9BACL</name>
<dbReference type="EMBL" id="BEXB01000025">
    <property type="protein sequence ID" value="GAY77381.1"/>
    <property type="molecule type" value="Genomic_DNA"/>
</dbReference>
<accession>A0A4Y1ZEK0</accession>
<protein>
    <submittedName>
        <fullName evidence="2">Uncharacterized protein</fullName>
    </submittedName>
</protein>